<dbReference type="EMBL" id="JH971385">
    <property type="protein sequence ID" value="EKM84348.1"/>
    <property type="molecule type" value="Genomic_DNA"/>
</dbReference>
<dbReference type="KEGG" id="abp:AGABI1DRAFT89064"/>
<reference evidence="2" key="1">
    <citation type="journal article" date="2012" name="Proc. Natl. Acad. Sci. U.S.A.">
        <title>Genome sequence of the button mushroom Agaricus bisporus reveals mechanisms governing adaptation to a humic-rich ecological niche.</title>
        <authorList>
            <person name="Morin E."/>
            <person name="Kohler A."/>
            <person name="Baker A.R."/>
            <person name="Foulongne-Oriol M."/>
            <person name="Lombard V."/>
            <person name="Nagy L.G."/>
            <person name="Ohm R.A."/>
            <person name="Patyshakuliyeva A."/>
            <person name="Brun A."/>
            <person name="Aerts A.L."/>
            <person name="Bailey A.M."/>
            <person name="Billette C."/>
            <person name="Coutinho P.M."/>
            <person name="Deakin G."/>
            <person name="Doddapaneni H."/>
            <person name="Floudas D."/>
            <person name="Grimwood J."/>
            <person name="Hilden K."/>
            <person name="Kuees U."/>
            <person name="LaButti K.M."/>
            <person name="Lapidus A."/>
            <person name="Lindquist E.A."/>
            <person name="Lucas S.M."/>
            <person name="Murat C."/>
            <person name="Riley R.W."/>
            <person name="Salamov A.A."/>
            <person name="Schmutz J."/>
            <person name="Subramanian V."/>
            <person name="Woesten H.A.B."/>
            <person name="Xu J."/>
            <person name="Eastwood D.C."/>
            <person name="Foster G.D."/>
            <person name="Sonnenberg A.S."/>
            <person name="Cullen D."/>
            <person name="de Vries R.P."/>
            <person name="Lundell T."/>
            <person name="Hibbett D.S."/>
            <person name="Henrissat B."/>
            <person name="Burton K.S."/>
            <person name="Kerrigan R.W."/>
            <person name="Challen M.P."/>
            <person name="Grigoriev I.V."/>
            <person name="Martin F."/>
        </authorList>
    </citation>
    <scope>NUCLEOTIDE SEQUENCE [LARGE SCALE GENOMIC DNA]</scope>
    <source>
        <strain evidence="2">JB137-S8 / ATCC MYA-4627 / FGSC 10392</strain>
    </source>
</reference>
<protein>
    <recommendedName>
        <fullName evidence="3">F-box domain-containing protein</fullName>
    </recommendedName>
</protein>
<accession>K5XLA2</accession>
<sequence length="406" mass="46620">MTTTLLDLPDELILHIAEMLYIHLGKELVFGRFTKTVDIMVSDPHSFDPHVAGLQLLIDLAPTLTNLHSLKWSYWTTQPSVLPLIVKGLDLLGSIPGLKELIIEIAVSDPSPGFTFRPFSNLSSVSVHWIHEGNITQDFSADLADLLGRCPNLEKFTFSIPRPYHPSKVPSFTHIFSLPSTTCLKLRHLDLTGIYVSADEFRVHIHHLRSLKILRLMFNRCADSPGENDQICGLLLDNSIYLDEFAIDTTHPPNVLQYLSSYSGLEHLEFQSRYPGADSPENIHRFFSLVLPLHRATLRVLHLGWSVDTLWTRDIPPEELAQIEKFGRTGRTDKLMYYYDNDEEFNLEMDVFEFAVKKVEKFTAERVVPFDRIKVKRRGLLDDLRMLRFFGVHHEFLMPPVAKKNF</sequence>
<keyword evidence="2" id="KW-1185">Reference proteome</keyword>
<dbReference type="Proteomes" id="UP000008493">
    <property type="component" value="Unassembled WGS sequence"/>
</dbReference>
<dbReference type="GeneID" id="18832309"/>
<dbReference type="InParanoid" id="K5XLA2"/>
<dbReference type="OrthoDB" id="3541472at2759"/>
<dbReference type="RefSeq" id="XP_007325954.1">
    <property type="nucleotide sequence ID" value="XM_007325892.1"/>
</dbReference>
<evidence type="ECO:0000313" key="2">
    <source>
        <dbReference type="Proteomes" id="UP000008493"/>
    </source>
</evidence>
<proteinExistence type="predicted"/>
<dbReference type="OMA" id="NRCADSP"/>
<name>K5XLA2_AGABU</name>
<dbReference type="SUPFAM" id="SSF52047">
    <property type="entry name" value="RNI-like"/>
    <property type="match status" value="1"/>
</dbReference>
<evidence type="ECO:0008006" key="3">
    <source>
        <dbReference type="Google" id="ProtNLM"/>
    </source>
</evidence>
<dbReference type="HOGENOM" id="CLU_707813_0_0_1"/>
<dbReference type="AlphaFoldDB" id="K5XLA2"/>
<organism evidence="1 2">
    <name type="scientific">Agaricus bisporus var. burnettii (strain JB137-S8 / ATCC MYA-4627 / FGSC 10392)</name>
    <name type="common">White button mushroom</name>
    <dbReference type="NCBI Taxonomy" id="597362"/>
    <lineage>
        <taxon>Eukaryota</taxon>
        <taxon>Fungi</taxon>
        <taxon>Dikarya</taxon>
        <taxon>Basidiomycota</taxon>
        <taxon>Agaricomycotina</taxon>
        <taxon>Agaricomycetes</taxon>
        <taxon>Agaricomycetidae</taxon>
        <taxon>Agaricales</taxon>
        <taxon>Agaricineae</taxon>
        <taxon>Agaricaceae</taxon>
        <taxon>Agaricus</taxon>
    </lineage>
</organism>
<evidence type="ECO:0000313" key="1">
    <source>
        <dbReference type="EMBL" id="EKM84348.1"/>
    </source>
</evidence>
<dbReference type="InterPro" id="IPR032675">
    <property type="entry name" value="LRR_dom_sf"/>
</dbReference>
<dbReference type="Gene3D" id="3.80.10.10">
    <property type="entry name" value="Ribonuclease Inhibitor"/>
    <property type="match status" value="1"/>
</dbReference>
<gene>
    <name evidence="1" type="ORF">AGABI1DRAFT_89064</name>
</gene>